<keyword evidence="1" id="KW-0805">Transcription regulation</keyword>
<keyword evidence="3" id="KW-0804">Transcription</keyword>
<feature type="domain" description="HTH gntR-type" evidence="4">
    <location>
        <begin position="4"/>
        <end position="71"/>
    </location>
</feature>
<protein>
    <submittedName>
        <fullName evidence="7">DNA-binding GntR family transcriptional regulator</fullName>
    </submittedName>
</protein>
<dbReference type="Proteomes" id="UP000520770">
    <property type="component" value="Unassembled WGS sequence"/>
</dbReference>
<dbReference type="InterPro" id="IPR000524">
    <property type="entry name" value="Tscrpt_reg_HTH_GntR"/>
</dbReference>
<organism evidence="7 10">
    <name type="scientific">Aliirhizobium cellulosilyticum</name>
    <dbReference type="NCBI Taxonomy" id="393664"/>
    <lineage>
        <taxon>Bacteria</taxon>
        <taxon>Pseudomonadati</taxon>
        <taxon>Pseudomonadota</taxon>
        <taxon>Alphaproteobacteria</taxon>
        <taxon>Hyphomicrobiales</taxon>
        <taxon>Rhizobiaceae</taxon>
        <taxon>Aliirhizobium</taxon>
    </lineage>
</organism>
<dbReference type="EMBL" id="JACIHM010000003">
    <property type="protein sequence ID" value="MBB4446855.1"/>
    <property type="molecule type" value="Genomic_DNA"/>
</dbReference>
<dbReference type="InterPro" id="IPR036390">
    <property type="entry name" value="WH_DNA-bd_sf"/>
</dbReference>
<proteinExistence type="predicted"/>
<evidence type="ECO:0000313" key="9">
    <source>
        <dbReference type="Proteomes" id="UP000524535"/>
    </source>
</evidence>
<evidence type="ECO:0000256" key="2">
    <source>
        <dbReference type="ARBA" id="ARBA00023125"/>
    </source>
</evidence>
<dbReference type="SUPFAM" id="SSF46785">
    <property type="entry name" value="Winged helix' DNA-binding domain"/>
    <property type="match status" value="1"/>
</dbReference>
<dbReference type="Gene3D" id="1.10.10.10">
    <property type="entry name" value="Winged helix-like DNA-binding domain superfamily/Winged helix DNA-binding domain"/>
    <property type="match status" value="1"/>
</dbReference>
<dbReference type="EMBL" id="JACIGY010000003">
    <property type="protein sequence ID" value="MBB4412224.1"/>
    <property type="molecule type" value="Genomic_DNA"/>
</dbReference>
<comment type="caution">
    <text evidence="7">The sequence shown here is derived from an EMBL/GenBank/DDBJ whole genome shotgun (WGS) entry which is preliminary data.</text>
</comment>
<dbReference type="Proteomes" id="UP000524535">
    <property type="component" value="Unassembled WGS sequence"/>
</dbReference>
<dbReference type="PANTHER" id="PTHR43537:SF5">
    <property type="entry name" value="UXU OPERON TRANSCRIPTIONAL REGULATOR"/>
    <property type="match status" value="1"/>
</dbReference>
<dbReference type="Pfam" id="PF00392">
    <property type="entry name" value="GntR"/>
    <property type="match status" value="1"/>
</dbReference>
<evidence type="ECO:0000256" key="3">
    <source>
        <dbReference type="ARBA" id="ARBA00023163"/>
    </source>
</evidence>
<evidence type="ECO:0000313" key="10">
    <source>
        <dbReference type="Proteomes" id="UP000576087"/>
    </source>
</evidence>
<dbReference type="AlphaFoldDB" id="A0A7W6Y463"/>
<dbReference type="GO" id="GO:0003700">
    <property type="term" value="F:DNA-binding transcription factor activity"/>
    <property type="evidence" value="ECO:0007669"/>
    <property type="project" value="InterPro"/>
</dbReference>
<dbReference type="Gene3D" id="1.20.120.530">
    <property type="entry name" value="GntR ligand-binding domain-like"/>
    <property type="match status" value="1"/>
</dbReference>
<dbReference type="InterPro" id="IPR011711">
    <property type="entry name" value="GntR_C"/>
</dbReference>
<sequence length="320" mass="35912">MERQPAYRRIAEHLDGAIRDERIVTGAIIKIAEVAKIFGSSRSPVKQAFEILEAQGSVRPHDGQGFVVGNDSEPFRFTLTADHLTLGDGEIDANQSALDELYFRIERELILHSMSGHLRVNELALARHFGIGRTVARDLIFRANKLGIVARGNGGHWQIVGLDVERCRNLYDLRRILEPIALEAAASLIPRSELEDMRGRLGEAIAVSPALDIVDLDRLENDLHQRCLGYCPNPEIIEALSRTAPTYICGKYLQVTLSDNPTIETFMHDHNEIITLILDGRSTDAGERLREHLALSCGQIVERLTEYLETKTTPDVEYIW</sequence>
<dbReference type="EMBL" id="JACIGW010000003">
    <property type="protein sequence ID" value="MBB4349554.1"/>
    <property type="molecule type" value="Genomic_DNA"/>
</dbReference>
<dbReference type="PANTHER" id="PTHR43537">
    <property type="entry name" value="TRANSCRIPTIONAL REGULATOR, GNTR FAMILY"/>
    <property type="match status" value="1"/>
</dbReference>
<evidence type="ECO:0000313" key="7">
    <source>
        <dbReference type="EMBL" id="MBB4446855.1"/>
    </source>
</evidence>
<accession>A0A7W6Y463</accession>
<gene>
    <name evidence="6" type="ORF">GGE31_002737</name>
    <name evidence="5" type="ORF">GGE33_003316</name>
    <name evidence="7" type="ORF">GGE35_002677</name>
</gene>
<dbReference type="SMART" id="SM00345">
    <property type="entry name" value="HTH_GNTR"/>
    <property type="match status" value="1"/>
</dbReference>
<reference evidence="8 9" key="1">
    <citation type="submission" date="2020-08" db="EMBL/GenBank/DDBJ databases">
        <title>Genomic Encyclopedia of Type Strains, Phase IV (KMG-V): Genome sequencing to study the core and pangenomes of soil and plant-associated prokaryotes.</title>
        <authorList>
            <person name="Whitman W."/>
        </authorList>
    </citation>
    <scope>NUCLEOTIDE SEQUENCE [LARGE SCALE GENOMIC DNA]</scope>
    <source>
        <strain evidence="6 9">SEMIA 444</strain>
        <strain evidence="5 8">SEMIA 448</strain>
        <strain evidence="7 10">SEMIA 452</strain>
    </source>
</reference>
<dbReference type="GO" id="GO:0003677">
    <property type="term" value="F:DNA binding"/>
    <property type="evidence" value="ECO:0007669"/>
    <property type="project" value="UniProtKB-KW"/>
</dbReference>
<dbReference type="InterPro" id="IPR036388">
    <property type="entry name" value="WH-like_DNA-bd_sf"/>
</dbReference>
<evidence type="ECO:0000256" key="1">
    <source>
        <dbReference type="ARBA" id="ARBA00023015"/>
    </source>
</evidence>
<evidence type="ECO:0000313" key="6">
    <source>
        <dbReference type="EMBL" id="MBB4412224.1"/>
    </source>
</evidence>
<dbReference type="PROSITE" id="PS50949">
    <property type="entry name" value="HTH_GNTR"/>
    <property type="match status" value="1"/>
</dbReference>
<dbReference type="SMART" id="SM00895">
    <property type="entry name" value="FCD"/>
    <property type="match status" value="1"/>
</dbReference>
<evidence type="ECO:0000313" key="5">
    <source>
        <dbReference type="EMBL" id="MBB4349554.1"/>
    </source>
</evidence>
<dbReference type="Proteomes" id="UP000576087">
    <property type="component" value="Unassembled WGS sequence"/>
</dbReference>
<dbReference type="Pfam" id="PF07729">
    <property type="entry name" value="FCD"/>
    <property type="match status" value="1"/>
</dbReference>
<dbReference type="SUPFAM" id="SSF48008">
    <property type="entry name" value="GntR ligand-binding domain-like"/>
    <property type="match status" value="1"/>
</dbReference>
<dbReference type="InterPro" id="IPR008920">
    <property type="entry name" value="TF_FadR/GntR_C"/>
</dbReference>
<keyword evidence="9" id="KW-1185">Reference proteome</keyword>
<evidence type="ECO:0000313" key="8">
    <source>
        <dbReference type="Proteomes" id="UP000520770"/>
    </source>
</evidence>
<evidence type="ECO:0000259" key="4">
    <source>
        <dbReference type="PROSITE" id="PS50949"/>
    </source>
</evidence>
<dbReference type="RefSeq" id="WP_183824945.1">
    <property type="nucleotide sequence ID" value="NZ_JACIGW010000003.1"/>
</dbReference>
<name>A0A7W6Y463_9HYPH</name>
<keyword evidence="2 7" id="KW-0238">DNA-binding</keyword>